<dbReference type="InterPro" id="IPR000182">
    <property type="entry name" value="GNAT_dom"/>
</dbReference>
<accession>A0A1C0B9T8</accession>
<dbReference type="OrthoDB" id="2436196at2"/>
<protein>
    <recommendedName>
        <fullName evidence="4 8">L-2,4-diaminobutyric acid acetyltransferase</fullName>
        <shortName evidence="8">DABA acetyltransferase</shortName>
        <ecNumber evidence="3 8">2.3.1.178</ecNumber>
    </recommendedName>
</protein>
<dbReference type="InterPro" id="IPR016181">
    <property type="entry name" value="Acyl_CoA_acyltransferase"/>
</dbReference>
<dbReference type="EMBL" id="LCUJ01000001">
    <property type="protein sequence ID" value="OCM00355.1"/>
    <property type="molecule type" value="Genomic_DNA"/>
</dbReference>
<feature type="domain" description="N-acetyltransferase" evidence="9">
    <location>
        <begin position="5"/>
        <end position="149"/>
    </location>
</feature>
<name>A0A1C0B9T8_9BACT</name>
<dbReference type="NCBIfam" id="TIGR02406">
    <property type="entry name" value="ectoine_EctA"/>
    <property type="match status" value="1"/>
</dbReference>
<evidence type="ECO:0000256" key="8">
    <source>
        <dbReference type="RuleBase" id="RU365045"/>
    </source>
</evidence>
<evidence type="ECO:0000256" key="3">
    <source>
        <dbReference type="ARBA" id="ARBA00012355"/>
    </source>
</evidence>
<dbReference type="PROSITE" id="PS51186">
    <property type="entry name" value="GNAT"/>
    <property type="match status" value="1"/>
</dbReference>
<organism evidence="10 11">
    <name type="scientific">Aliarcobacter thereius</name>
    <dbReference type="NCBI Taxonomy" id="544718"/>
    <lineage>
        <taxon>Bacteria</taxon>
        <taxon>Pseudomonadati</taxon>
        <taxon>Campylobacterota</taxon>
        <taxon>Epsilonproteobacteria</taxon>
        <taxon>Campylobacterales</taxon>
        <taxon>Arcobacteraceae</taxon>
        <taxon>Aliarcobacter</taxon>
    </lineage>
</organism>
<dbReference type="GO" id="GO:0019491">
    <property type="term" value="P:ectoine biosynthetic process"/>
    <property type="evidence" value="ECO:0007669"/>
    <property type="project" value="UniProtKB-UniPathway"/>
</dbReference>
<dbReference type="UniPathway" id="UPA00067">
    <property type="reaction ID" value="UER00122"/>
</dbReference>
<comment type="pathway">
    <text evidence="1 8">Amine and polyamine biosynthesis; ectoine biosynthesis; L-ectoine from L-aspartate 4-semialdehyde: step 2/3.</text>
</comment>
<evidence type="ECO:0000256" key="4">
    <source>
        <dbReference type="ARBA" id="ARBA00017935"/>
    </source>
</evidence>
<evidence type="ECO:0000256" key="7">
    <source>
        <dbReference type="ARBA" id="ARBA00048924"/>
    </source>
</evidence>
<dbReference type="InterPro" id="IPR012772">
    <property type="entry name" value="Ectoine_EctA"/>
</dbReference>
<evidence type="ECO:0000313" key="11">
    <source>
        <dbReference type="Proteomes" id="UP000093281"/>
    </source>
</evidence>
<dbReference type="Gene3D" id="3.40.630.30">
    <property type="match status" value="1"/>
</dbReference>
<dbReference type="RefSeq" id="WP_066185296.1">
    <property type="nucleotide sequence ID" value="NZ_LCUJ01000001.1"/>
</dbReference>
<reference evidence="11" key="1">
    <citation type="submission" date="2015-05" db="EMBL/GenBank/DDBJ databases">
        <authorList>
            <person name="Rovetto F."/>
            <person name="Cocolin L."/>
            <person name="Illeghems K."/>
            <person name="Van Nieuwerburgh F."/>
            <person name="Houf K."/>
        </authorList>
    </citation>
    <scope>NUCLEOTIDE SEQUENCE [LARGE SCALE GENOMIC DNA]</scope>
    <source>
        <strain evidence="11">DU22</strain>
    </source>
</reference>
<evidence type="ECO:0000256" key="2">
    <source>
        <dbReference type="ARBA" id="ARBA00010712"/>
    </source>
</evidence>
<comment type="similarity">
    <text evidence="2 8">Belongs to the acetyltransferase family. EctA subfamily.</text>
</comment>
<evidence type="ECO:0000256" key="5">
    <source>
        <dbReference type="ARBA" id="ARBA00022679"/>
    </source>
</evidence>
<sequence>MSVNITLKKPDKSNSKEIFKIIKESRTLDLNSEYLYLLLSTHFQDSCSLAFIKDELASLVLAYYLPNESKTLFIWQIATKKEFRGNNLTLKLLEDIVSRKEINKLITTVNPNNIASSKIFEKFAKNNNSELTKSILFSKDDFLNSHEDEVLFTIHLKGEKNENI</sequence>
<evidence type="ECO:0000313" key="10">
    <source>
        <dbReference type="EMBL" id="OCM00355.1"/>
    </source>
</evidence>
<dbReference type="SUPFAM" id="SSF55729">
    <property type="entry name" value="Acyl-CoA N-acyltransferases (Nat)"/>
    <property type="match status" value="1"/>
</dbReference>
<dbReference type="PATRIC" id="fig|544718.51.peg.346"/>
<gene>
    <name evidence="8 10" type="primary">ectA</name>
    <name evidence="10" type="ORF">AAX29_00358</name>
</gene>
<evidence type="ECO:0000256" key="6">
    <source>
        <dbReference type="ARBA" id="ARBA00023315"/>
    </source>
</evidence>
<dbReference type="GO" id="GO:0033816">
    <property type="term" value="F:diaminobutyrate acetyltransferase activity"/>
    <property type="evidence" value="ECO:0007669"/>
    <property type="project" value="UniProtKB-EC"/>
</dbReference>
<evidence type="ECO:0000256" key="1">
    <source>
        <dbReference type="ARBA" id="ARBA00004978"/>
    </source>
</evidence>
<comment type="function">
    <text evidence="8">Catalyzes the acetylation of L-2,4-diaminobutyrate (DABA) to gamma-N-acetyl-alpha,gamma-diaminobutyric acid (ADABA) with acetyl coenzyme A.</text>
</comment>
<dbReference type="Proteomes" id="UP000093281">
    <property type="component" value="Unassembled WGS sequence"/>
</dbReference>
<dbReference type="EC" id="2.3.1.178" evidence="3 8"/>
<dbReference type="AlphaFoldDB" id="A0A1C0B9T8"/>
<keyword evidence="6 8" id="KW-0012">Acyltransferase</keyword>
<dbReference type="STRING" id="544718.AAX25_00720"/>
<proteinExistence type="inferred from homology"/>
<comment type="caution">
    <text evidence="10">The sequence shown here is derived from an EMBL/GenBank/DDBJ whole genome shotgun (WGS) entry which is preliminary data.</text>
</comment>
<dbReference type="Pfam" id="PF00583">
    <property type="entry name" value="Acetyltransf_1"/>
    <property type="match status" value="1"/>
</dbReference>
<evidence type="ECO:0000259" key="9">
    <source>
        <dbReference type="PROSITE" id="PS51186"/>
    </source>
</evidence>
<comment type="catalytic activity">
    <reaction evidence="7 8">
        <text>L-2,4-diaminobutanoate + acetyl-CoA = (2S)-4-acetamido-2-aminobutanoate + CoA + H(+)</text>
        <dbReference type="Rhea" id="RHEA:16901"/>
        <dbReference type="ChEBI" id="CHEBI:15378"/>
        <dbReference type="ChEBI" id="CHEBI:57287"/>
        <dbReference type="ChEBI" id="CHEBI:57288"/>
        <dbReference type="ChEBI" id="CHEBI:58761"/>
        <dbReference type="ChEBI" id="CHEBI:58929"/>
        <dbReference type="EC" id="2.3.1.178"/>
    </reaction>
</comment>
<keyword evidence="5 8" id="KW-0808">Transferase</keyword>